<reference evidence="3 4" key="2">
    <citation type="journal article" date="2010" name="Stand. Genomic Sci.">
        <title>Complete genome sequence of Nakamurella multipartita type strain (Y-104).</title>
        <authorList>
            <person name="Tice H."/>
            <person name="Mayilraj S."/>
            <person name="Sims D."/>
            <person name="Lapidus A."/>
            <person name="Nolan M."/>
            <person name="Lucas S."/>
            <person name="Glavina Del Rio T."/>
            <person name="Copeland A."/>
            <person name="Cheng J.F."/>
            <person name="Meincke L."/>
            <person name="Bruce D."/>
            <person name="Goodwin L."/>
            <person name="Pitluck S."/>
            <person name="Ivanova N."/>
            <person name="Mavromatis K."/>
            <person name="Ovchinnikova G."/>
            <person name="Pati A."/>
            <person name="Chen A."/>
            <person name="Palaniappan K."/>
            <person name="Land M."/>
            <person name="Hauser L."/>
            <person name="Chang Y.J."/>
            <person name="Jeffries C.D."/>
            <person name="Detter J.C."/>
            <person name="Brettin T."/>
            <person name="Rohde M."/>
            <person name="Goker M."/>
            <person name="Bristow J."/>
            <person name="Eisen J.A."/>
            <person name="Markowitz V."/>
            <person name="Hugenholtz P."/>
            <person name="Kyrpides N.C."/>
            <person name="Klenk H.P."/>
            <person name="Chen F."/>
        </authorList>
    </citation>
    <scope>NUCLEOTIDE SEQUENCE [LARGE SCALE GENOMIC DNA]</scope>
    <source>
        <strain evidence="4">ATCC 700099 / DSM 44233 / CIP 104796 / JCM 9543 / NBRC 105858 / Y-104</strain>
    </source>
</reference>
<dbReference type="HOGENOM" id="CLU_049301_9_5_11"/>
<name>C8XFI2_NAKMY</name>
<organism evidence="3 4">
    <name type="scientific">Nakamurella multipartita (strain ATCC 700099 / DSM 44233 / CIP 104796 / JCM 9543 / NBRC 105858 / Y-104)</name>
    <name type="common">Microsphaera multipartita</name>
    <dbReference type="NCBI Taxonomy" id="479431"/>
    <lineage>
        <taxon>Bacteria</taxon>
        <taxon>Bacillati</taxon>
        <taxon>Actinomycetota</taxon>
        <taxon>Actinomycetes</taxon>
        <taxon>Nakamurellales</taxon>
        <taxon>Nakamurellaceae</taxon>
        <taxon>Nakamurella</taxon>
    </lineage>
</organism>
<protein>
    <submittedName>
        <fullName evidence="3">UspA domain protein</fullName>
    </submittedName>
</protein>
<dbReference type="eggNOG" id="COG0589">
    <property type="taxonomic scope" value="Bacteria"/>
</dbReference>
<dbReference type="InterPro" id="IPR006015">
    <property type="entry name" value="Universal_stress_UspA"/>
</dbReference>
<dbReference type="InParanoid" id="C8XFI2"/>
<dbReference type="PANTHER" id="PTHR31964:SF113">
    <property type="entry name" value="USPA DOMAIN-CONTAINING PROTEIN"/>
    <property type="match status" value="1"/>
</dbReference>
<evidence type="ECO:0000259" key="2">
    <source>
        <dbReference type="Pfam" id="PF00582"/>
    </source>
</evidence>
<sequence>MEVEGSVPVAAAPAGEPAAKDATPRIVVGVDGSPASVDALRWAAGQADLIGAAVEAVISWEYPSTSGMEFGSLDIDWAENARAALADALDVALGEDAGRVTGTVTRGHPAEVLVAAAQGADLLVVGSRGHVALPGRLLGSVSEHVAARASCPVVVVRHVPDPIALGQRTHHKGREALLGAGFR</sequence>
<dbReference type="AlphaFoldDB" id="C8XFI2"/>
<dbReference type="Gene3D" id="3.40.50.620">
    <property type="entry name" value="HUPs"/>
    <property type="match status" value="1"/>
</dbReference>
<proteinExistence type="inferred from homology"/>
<dbReference type="PRINTS" id="PR01438">
    <property type="entry name" value="UNVRSLSTRESS"/>
</dbReference>
<dbReference type="InterPro" id="IPR006016">
    <property type="entry name" value="UspA"/>
</dbReference>
<feature type="domain" description="UspA" evidence="2">
    <location>
        <begin position="25"/>
        <end position="157"/>
    </location>
</feature>
<dbReference type="EMBL" id="CP001737">
    <property type="protein sequence ID" value="ACV79959.1"/>
    <property type="molecule type" value="Genomic_DNA"/>
</dbReference>
<dbReference type="STRING" id="479431.Namu_3647"/>
<accession>C8XFI2</accession>
<dbReference type="KEGG" id="nml:Namu_3647"/>
<dbReference type="Pfam" id="PF00582">
    <property type="entry name" value="Usp"/>
    <property type="match status" value="1"/>
</dbReference>
<evidence type="ECO:0000313" key="3">
    <source>
        <dbReference type="EMBL" id="ACV79959.1"/>
    </source>
</evidence>
<comment type="similarity">
    <text evidence="1">Belongs to the universal stress protein A family.</text>
</comment>
<evidence type="ECO:0000313" key="4">
    <source>
        <dbReference type="Proteomes" id="UP000002218"/>
    </source>
</evidence>
<dbReference type="PANTHER" id="PTHR31964">
    <property type="entry name" value="ADENINE NUCLEOTIDE ALPHA HYDROLASES-LIKE SUPERFAMILY PROTEIN"/>
    <property type="match status" value="1"/>
</dbReference>
<dbReference type="SUPFAM" id="SSF52402">
    <property type="entry name" value="Adenine nucleotide alpha hydrolases-like"/>
    <property type="match status" value="1"/>
</dbReference>
<dbReference type="InterPro" id="IPR014729">
    <property type="entry name" value="Rossmann-like_a/b/a_fold"/>
</dbReference>
<gene>
    <name evidence="3" type="ordered locus">Namu_3647</name>
</gene>
<dbReference type="Proteomes" id="UP000002218">
    <property type="component" value="Chromosome"/>
</dbReference>
<evidence type="ECO:0000256" key="1">
    <source>
        <dbReference type="ARBA" id="ARBA00008791"/>
    </source>
</evidence>
<reference evidence="4" key="1">
    <citation type="submission" date="2009-09" db="EMBL/GenBank/DDBJ databases">
        <title>The complete genome of Nakamurella multipartita DSM 44233.</title>
        <authorList>
            <consortium name="US DOE Joint Genome Institute (JGI-PGF)"/>
            <person name="Lucas S."/>
            <person name="Copeland A."/>
            <person name="Lapidus A."/>
            <person name="Glavina del Rio T."/>
            <person name="Dalin E."/>
            <person name="Tice H."/>
            <person name="Bruce D."/>
            <person name="Goodwin L."/>
            <person name="Pitluck S."/>
            <person name="Kyrpides N."/>
            <person name="Mavromatis K."/>
            <person name="Ivanova N."/>
            <person name="Ovchinnikova G."/>
            <person name="Sims D."/>
            <person name="Meincke L."/>
            <person name="Brettin T."/>
            <person name="Detter J.C."/>
            <person name="Han C."/>
            <person name="Larimer F."/>
            <person name="Land M."/>
            <person name="Hauser L."/>
            <person name="Markowitz V."/>
            <person name="Cheng J.-F."/>
            <person name="Hugenholtz P."/>
            <person name="Woyke T."/>
            <person name="Wu D."/>
            <person name="Klenk H.-P."/>
            <person name="Eisen J.A."/>
        </authorList>
    </citation>
    <scope>NUCLEOTIDE SEQUENCE [LARGE SCALE GENOMIC DNA]</scope>
    <source>
        <strain evidence="4">ATCC 700099 / DSM 44233 / CIP 104796 / JCM 9543 / NBRC 105858 / Y-104</strain>
    </source>
</reference>
<keyword evidence="4" id="KW-1185">Reference proteome</keyword>